<gene>
    <name evidence="7" type="ORF">H4R20_005025</name>
</gene>
<dbReference type="PANTHER" id="PTHR31885">
    <property type="entry name" value="GH04784P"/>
    <property type="match status" value="1"/>
</dbReference>
<dbReference type="GO" id="GO:0016787">
    <property type="term" value="F:hydrolase activity"/>
    <property type="evidence" value="ECO:0007669"/>
    <property type="project" value="TreeGrafter"/>
</dbReference>
<feature type="transmembrane region" description="Helical" evidence="6">
    <location>
        <begin position="50"/>
        <end position="68"/>
    </location>
</feature>
<organism evidence="7 8">
    <name type="scientific">Coemansia guatemalensis</name>
    <dbReference type="NCBI Taxonomy" id="2761395"/>
    <lineage>
        <taxon>Eukaryota</taxon>
        <taxon>Fungi</taxon>
        <taxon>Fungi incertae sedis</taxon>
        <taxon>Zoopagomycota</taxon>
        <taxon>Kickxellomycotina</taxon>
        <taxon>Kickxellomycetes</taxon>
        <taxon>Kickxellales</taxon>
        <taxon>Kickxellaceae</taxon>
        <taxon>Coemansia</taxon>
    </lineage>
</organism>
<name>A0A9W8LPZ2_9FUNG</name>
<evidence type="ECO:0000256" key="5">
    <source>
        <dbReference type="ARBA" id="ARBA00023136"/>
    </source>
</evidence>
<evidence type="ECO:0000256" key="6">
    <source>
        <dbReference type="SAM" id="Phobius"/>
    </source>
</evidence>
<dbReference type="PROSITE" id="PS51257">
    <property type="entry name" value="PROKAR_LIPOPROTEIN"/>
    <property type="match status" value="1"/>
</dbReference>
<comment type="caution">
    <text evidence="7">The sequence shown here is derived from an EMBL/GenBank/DDBJ whole genome shotgun (WGS) entry which is preliminary data.</text>
</comment>
<keyword evidence="4 6" id="KW-1133">Transmembrane helix</keyword>
<evidence type="ECO:0008006" key="9">
    <source>
        <dbReference type="Google" id="ProtNLM"/>
    </source>
</evidence>
<comment type="similarity">
    <text evidence="2">Belongs to the TMEM86 family.</text>
</comment>
<dbReference type="Pfam" id="PF07947">
    <property type="entry name" value="YhhN"/>
    <property type="match status" value="1"/>
</dbReference>
<protein>
    <recommendedName>
        <fullName evidence="9">YhhN-like protein</fullName>
    </recommendedName>
</protein>
<evidence type="ECO:0000313" key="7">
    <source>
        <dbReference type="EMBL" id="KAJ2797881.1"/>
    </source>
</evidence>
<proteinExistence type="inferred from homology"/>
<keyword evidence="5 6" id="KW-0472">Membrane</keyword>
<sequence>MTRKLQTAHILAAILACLYLVAIVGNWYRIKYVLKPVITLLIAYPTFQKPYLYISLGLIFSTIGDVFLMFPREDMFIPGLLSFLVAHILYTVSFKAPLRLSWTAIPLTIFSGIMLYKLQPGVAREDVAVQLGVAVYVIAITTMA</sequence>
<evidence type="ECO:0000256" key="1">
    <source>
        <dbReference type="ARBA" id="ARBA00004141"/>
    </source>
</evidence>
<dbReference type="Proteomes" id="UP001140094">
    <property type="component" value="Unassembled WGS sequence"/>
</dbReference>
<keyword evidence="3 6" id="KW-0812">Transmembrane</keyword>
<reference evidence="7" key="1">
    <citation type="submission" date="2022-07" db="EMBL/GenBank/DDBJ databases">
        <title>Phylogenomic reconstructions and comparative analyses of Kickxellomycotina fungi.</title>
        <authorList>
            <person name="Reynolds N.K."/>
            <person name="Stajich J.E."/>
            <person name="Barry K."/>
            <person name="Grigoriev I.V."/>
            <person name="Crous P."/>
            <person name="Smith M.E."/>
        </authorList>
    </citation>
    <scope>NUCLEOTIDE SEQUENCE</scope>
    <source>
        <strain evidence="7">NRRL 1565</strain>
    </source>
</reference>
<dbReference type="InterPro" id="IPR012506">
    <property type="entry name" value="TMEM86B-like"/>
</dbReference>
<comment type="subcellular location">
    <subcellularLocation>
        <location evidence="1">Membrane</location>
        <topology evidence="1">Multi-pass membrane protein</topology>
    </subcellularLocation>
</comment>
<dbReference type="AlphaFoldDB" id="A0A9W8LPZ2"/>
<dbReference type="GO" id="GO:0016020">
    <property type="term" value="C:membrane"/>
    <property type="evidence" value="ECO:0007669"/>
    <property type="project" value="UniProtKB-SubCell"/>
</dbReference>
<evidence type="ECO:0000313" key="8">
    <source>
        <dbReference type="Proteomes" id="UP001140094"/>
    </source>
</evidence>
<feature type="transmembrane region" description="Helical" evidence="6">
    <location>
        <begin position="7"/>
        <end position="30"/>
    </location>
</feature>
<evidence type="ECO:0000256" key="2">
    <source>
        <dbReference type="ARBA" id="ARBA00007375"/>
    </source>
</evidence>
<evidence type="ECO:0000256" key="4">
    <source>
        <dbReference type="ARBA" id="ARBA00022989"/>
    </source>
</evidence>
<accession>A0A9W8LPZ2</accession>
<dbReference type="OrthoDB" id="2133758at2759"/>
<feature type="transmembrane region" description="Helical" evidence="6">
    <location>
        <begin position="75"/>
        <end position="94"/>
    </location>
</feature>
<dbReference type="EMBL" id="JANBUO010001525">
    <property type="protein sequence ID" value="KAJ2797881.1"/>
    <property type="molecule type" value="Genomic_DNA"/>
</dbReference>
<feature type="non-terminal residue" evidence="7">
    <location>
        <position position="144"/>
    </location>
</feature>
<evidence type="ECO:0000256" key="3">
    <source>
        <dbReference type="ARBA" id="ARBA00022692"/>
    </source>
</evidence>
<keyword evidence="8" id="KW-1185">Reference proteome</keyword>
<dbReference type="PANTHER" id="PTHR31885:SF6">
    <property type="entry name" value="GH04784P"/>
    <property type="match status" value="1"/>
</dbReference>